<dbReference type="Proteomes" id="UP000095287">
    <property type="component" value="Unplaced"/>
</dbReference>
<keyword evidence="1" id="KW-1185">Reference proteome</keyword>
<dbReference type="AlphaFoldDB" id="A0A1I7YJ77"/>
<evidence type="ECO:0000313" key="1">
    <source>
        <dbReference type="Proteomes" id="UP000095287"/>
    </source>
</evidence>
<name>A0A1I7YJ77_9BILA</name>
<evidence type="ECO:0000313" key="2">
    <source>
        <dbReference type="WBParaSite" id="L893_g16660.t1"/>
    </source>
</evidence>
<accession>A0A1I7YJ77</accession>
<sequence>MTYWKQICWDSPQLHWKCKRKKRFERMTFSQLAMARQEITKSLPVLYVISLREFLSCKSIVAAQSSVRKSTFQKRYQERVERRSMENAVTCLSIRLSAAVARFVIIERSQPTMSFQDVTKPLSDSMPRITGFLAPFAVSAVTR</sequence>
<proteinExistence type="predicted"/>
<organism evidence="1 2">
    <name type="scientific">Steinernema glaseri</name>
    <dbReference type="NCBI Taxonomy" id="37863"/>
    <lineage>
        <taxon>Eukaryota</taxon>
        <taxon>Metazoa</taxon>
        <taxon>Ecdysozoa</taxon>
        <taxon>Nematoda</taxon>
        <taxon>Chromadorea</taxon>
        <taxon>Rhabditida</taxon>
        <taxon>Tylenchina</taxon>
        <taxon>Panagrolaimomorpha</taxon>
        <taxon>Strongyloidoidea</taxon>
        <taxon>Steinernematidae</taxon>
        <taxon>Steinernema</taxon>
    </lineage>
</organism>
<dbReference type="WBParaSite" id="L893_g16660.t1">
    <property type="protein sequence ID" value="L893_g16660.t1"/>
    <property type="gene ID" value="L893_g16660"/>
</dbReference>
<protein>
    <submittedName>
        <fullName evidence="2">Transposase</fullName>
    </submittedName>
</protein>
<reference evidence="2" key="1">
    <citation type="submission" date="2016-11" db="UniProtKB">
        <authorList>
            <consortium name="WormBaseParasite"/>
        </authorList>
    </citation>
    <scope>IDENTIFICATION</scope>
</reference>